<evidence type="ECO:0008006" key="4">
    <source>
        <dbReference type="Google" id="ProtNLM"/>
    </source>
</evidence>
<comment type="caution">
    <text evidence="2">The sequence shown here is derived from an EMBL/GenBank/DDBJ whole genome shotgun (WGS) entry which is preliminary data.</text>
</comment>
<dbReference type="RefSeq" id="WP_147931665.1">
    <property type="nucleotide sequence ID" value="NZ_VOXD01000025.1"/>
</dbReference>
<name>A0A5C7FTP4_9BACT</name>
<keyword evidence="1" id="KW-0732">Signal</keyword>
<evidence type="ECO:0000256" key="1">
    <source>
        <dbReference type="SAM" id="SignalP"/>
    </source>
</evidence>
<gene>
    <name evidence="2" type="ORF">FUA23_15480</name>
</gene>
<sequence>MKPRYLLLLALLACGFSACTTDYTTNTSHISPLPEGELMNAASFAELASGLEELGLFDATAMADEPLAVEDLRIYLHENELTADFLSDSGNEETDLTLEEIMALRPARNWSSSVTLSYSKEGAERLQRWLTDNFTGSTHIDLRFIVSANKQEIIVRGIEPSAADFEQFPEVPLFNF</sequence>
<dbReference type="EMBL" id="VOXD01000025">
    <property type="protein sequence ID" value="TXF88212.1"/>
    <property type="molecule type" value="Genomic_DNA"/>
</dbReference>
<feature type="chain" id="PRO_5023119687" description="Lipoprotein" evidence="1">
    <location>
        <begin position="21"/>
        <end position="176"/>
    </location>
</feature>
<reference evidence="2 3" key="1">
    <citation type="submission" date="2019-08" db="EMBL/GenBank/DDBJ databases">
        <title>Lewinella sp. strain SSH13 Genome sequencing and assembly.</title>
        <authorList>
            <person name="Kim I."/>
        </authorList>
    </citation>
    <scope>NUCLEOTIDE SEQUENCE [LARGE SCALE GENOMIC DNA]</scope>
    <source>
        <strain evidence="2 3">SSH13</strain>
    </source>
</reference>
<protein>
    <recommendedName>
        <fullName evidence="4">Lipoprotein</fullName>
    </recommendedName>
</protein>
<keyword evidence="3" id="KW-1185">Reference proteome</keyword>
<proteinExistence type="predicted"/>
<organism evidence="2 3">
    <name type="scientific">Neolewinella aurantiaca</name>
    <dbReference type="NCBI Taxonomy" id="2602767"/>
    <lineage>
        <taxon>Bacteria</taxon>
        <taxon>Pseudomonadati</taxon>
        <taxon>Bacteroidota</taxon>
        <taxon>Saprospiria</taxon>
        <taxon>Saprospirales</taxon>
        <taxon>Lewinellaceae</taxon>
        <taxon>Neolewinella</taxon>
    </lineage>
</organism>
<dbReference type="Proteomes" id="UP000321907">
    <property type="component" value="Unassembled WGS sequence"/>
</dbReference>
<evidence type="ECO:0000313" key="3">
    <source>
        <dbReference type="Proteomes" id="UP000321907"/>
    </source>
</evidence>
<dbReference type="AlphaFoldDB" id="A0A5C7FTP4"/>
<dbReference type="PROSITE" id="PS51257">
    <property type="entry name" value="PROKAR_LIPOPROTEIN"/>
    <property type="match status" value="1"/>
</dbReference>
<accession>A0A5C7FTP4</accession>
<evidence type="ECO:0000313" key="2">
    <source>
        <dbReference type="EMBL" id="TXF88212.1"/>
    </source>
</evidence>
<feature type="signal peptide" evidence="1">
    <location>
        <begin position="1"/>
        <end position="20"/>
    </location>
</feature>